<dbReference type="GO" id="GO:0019773">
    <property type="term" value="C:proteasome core complex, alpha-subunit complex"/>
    <property type="evidence" value="ECO:0007669"/>
    <property type="project" value="UniProtKB-UniRule"/>
</dbReference>
<dbReference type="SMART" id="SM00948">
    <property type="entry name" value="Proteasome_A_N"/>
    <property type="match status" value="1"/>
</dbReference>
<dbReference type="SUPFAM" id="SSF56235">
    <property type="entry name" value="N-terminal nucleophile aminohydrolases (Ntn hydrolases)"/>
    <property type="match status" value="1"/>
</dbReference>
<dbReference type="InterPro" id="IPR035144">
    <property type="entry name" value="Proteasome_alpha1"/>
</dbReference>
<reference evidence="9" key="1">
    <citation type="submission" date="2013-10" db="EMBL/GenBank/DDBJ databases">
        <title>Genomic analysis of the causative agents of coccidiosis in chickens.</title>
        <authorList>
            <person name="Reid A.J."/>
            <person name="Blake D."/>
            <person name="Billington K."/>
            <person name="Browne H."/>
            <person name="Dunn M."/>
            <person name="Hung S."/>
            <person name="Kawahara F."/>
            <person name="Miranda-Saavedra D."/>
            <person name="Mourier T."/>
            <person name="Nagra H."/>
            <person name="Otto T.D."/>
            <person name="Rawlings N."/>
            <person name="Sanchez A."/>
            <person name="Sanders M."/>
            <person name="Subramaniam C."/>
            <person name="Tay Y."/>
            <person name="Dear P."/>
            <person name="Doerig C."/>
            <person name="Gruber A."/>
            <person name="Parkinson J."/>
            <person name="Shirley M."/>
            <person name="Wan K.L."/>
            <person name="Berriman M."/>
            <person name="Tomley F."/>
            <person name="Pain A."/>
        </authorList>
    </citation>
    <scope>NUCLEOTIDE SEQUENCE</scope>
    <source>
        <strain evidence="9">Houghton</strain>
    </source>
</reference>
<dbReference type="EMBL" id="HG672562">
    <property type="protein sequence ID" value="CDI82589.1"/>
    <property type="molecule type" value="Genomic_DNA"/>
</dbReference>
<dbReference type="GO" id="GO:0005634">
    <property type="term" value="C:nucleus"/>
    <property type="evidence" value="ECO:0007669"/>
    <property type="project" value="UniProtKB-SubCell"/>
</dbReference>
<dbReference type="Pfam" id="PF00227">
    <property type="entry name" value="Proteasome"/>
    <property type="match status" value="1"/>
</dbReference>
<dbReference type="VEuPathDB" id="ToxoDB:EAH_00029230"/>
<feature type="compositionally biased region" description="Basic and acidic residues" evidence="7">
    <location>
        <begin position="271"/>
        <end position="293"/>
    </location>
</feature>
<dbReference type="RefSeq" id="XP_013248068.1">
    <property type="nucleotide sequence ID" value="XM_013392614.1"/>
</dbReference>
<dbReference type="InterPro" id="IPR000426">
    <property type="entry name" value="Proteasome_asu_N"/>
</dbReference>
<proteinExistence type="inferred from homology"/>
<evidence type="ECO:0000256" key="3">
    <source>
        <dbReference type="ARBA" id="ARBA00022490"/>
    </source>
</evidence>
<dbReference type="AlphaFoldDB" id="U6GVM1"/>
<feature type="domain" description="Proteasome alpha-type subunits" evidence="8">
    <location>
        <begin position="6"/>
        <end position="28"/>
    </location>
</feature>
<keyword evidence="5" id="KW-0539">Nucleus</keyword>
<evidence type="ECO:0000256" key="6">
    <source>
        <dbReference type="PROSITE-ProRule" id="PRU00808"/>
    </source>
</evidence>
<dbReference type="FunFam" id="3.60.20.10:FF:000063">
    <property type="entry name" value="Proteasome subunit alpha type"/>
    <property type="match status" value="1"/>
</dbReference>
<comment type="subcellular location">
    <subcellularLocation>
        <location evidence="2">Cytoplasm</location>
    </subcellularLocation>
    <subcellularLocation>
        <location evidence="1">Nucleus</location>
    </subcellularLocation>
</comment>
<dbReference type="Pfam" id="PF10584">
    <property type="entry name" value="Proteasome_A_N"/>
    <property type="match status" value="1"/>
</dbReference>
<keyword evidence="3" id="KW-0963">Cytoplasm</keyword>
<dbReference type="OrthoDB" id="431557at2759"/>
<feature type="region of interest" description="Disordered" evidence="7">
    <location>
        <begin position="258"/>
        <end position="319"/>
    </location>
</feature>
<evidence type="ECO:0000256" key="1">
    <source>
        <dbReference type="ARBA" id="ARBA00004123"/>
    </source>
</evidence>
<dbReference type="InterPro" id="IPR023332">
    <property type="entry name" value="Proteasome_alpha-type"/>
</dbReference>
<evidence type="ECO:0000256" key="2">
    <source>
        <dbReference type="ARBA" id="ARBA00004496"/>
    </source>
</evidence>
<protein>
    <submittedName>
        <fullName evidence="9">Proteasome subunit alpha type 1, putative</fullName>
    </submittedName>
</protein>
<dbReference type="InterPro" id="IPR029055">
    <property type="entry name" value="Ntn_hydrolases_N"/>
</dbReference>
<evidence type="ECO:0000256" key="7">
    <source>
        <dbReference type="SAM" id="MobiDB-lite"/>
    </source>
</evidence>
<reference evidence="9" key="2">
    <citation type="submission" date="2013-10" db="EMBL/GenBank/DDBJ databases">
        <authorList>
            <person name="Aslett M."/>
        </authorList>
    </citation>
    <scope>NUCLEOTIDE SEQUENCE</scope>
    <source>
        <strain evidence="9">Houghton</strain>
    </source>
</reference>
<dbReference type="PROSITE" id="PS51475">
    <property type="entry name" value="PROTEASOME_ALPHA_2"/>
    <property type="match status" value="1"/>
</dbReference>
<evidence type="ECO:0000259" key="8">
    <source>
        <dbReference type="SMART" id="SM00948"/>
    </source>
</evidence>
<dbReference type="GO" id="GO:0005737">
    <property type="term" value="C:cytoplasm"/>
    <property type="evidence" value="ECO:0007669"/>
    <property type="project" value="UniProtKB-SubCell"/>
</dbReference>
<gene>
    <name evidence="9" type="ORF">EAH_00029230</name>
</gene>
<evidence type="ECO:0000313" key="10">
    <source>
        <dbReference type="Proteomes" id="UP000018050"/>
    </source>
</evidence>
<dbReference type="GO" id="GO:0006511">
    <property type="term" value="P:ubiquitin-dependent protein catabolic process"/>
    <property type="evidence" value="ECO:0007669"/>
    <property type="project" value="InterPro"/>
</dbReference>
<dbReference type="Gene3D" id="3.60.20.10">
    <property type="entry name" value="Glutamine Phosphoribosylpyrophosphate, subunit 1, domain 1"/>
    <property type="match status" value="1"/>
</dbReference>
<organism evidence="9 10">
    <name type="scientific">Eimeria acervulina</name>
    <name type="common">Coccidian parasite</name>
    <dbReference type="NCBI Taxonomy" id="5801"/>
    <lineage>
        <taxon>Eukaryota</taxon>
        <taxon>Sar</taxon>
        <taxon>Alveolata</taxon>
        <taxon>Apicomplexa</taxon>
        <taxon>Conoidasida</taxon>
        <taxon>Coccidia</taxon>
        <taxon>Eucoccidiorida</taxon>
        <taxon>Eimeriorina</taxon>
        <taxon>Eimeriidae</taxon>
        <taxon>Eimeria</taxon>
    </lineage>
</organism>
<dbReference type="InterPro" id="IPR050115">
    <property type="entry name" value="Proteasome_alpha"/>
</dbReference>
<evidence type="ECO:0000256" key="5">
    <source>
        <dbReference type="ARBA" id="ARBA00023242"/>
    </source>
</evidence>
<accession>U6GVM1</accession>
<evidence type="ECO:0000313" key="9">
    <source>
        <dbReference type="EMBL" id="CDI82589.1"/>
    </source>
</evidence>
<dbReference type="CDD" id="cd03749">
    <property type="entry name" value="proteasome_alpha_type_1"/>
    <property type="match status" value="1"/>
</dbReference>
<name>U6GVM1_EIMAC</name>
<dbReference type="InterPro" id="IPR001353">
    <property type="entry name" value="Proteasome_sua/b"/>
</dbReference>
<sequence>MYRNLYDTDCITWSPQGRVFQVEYAKQAVTQGTCCVGLKSDSYVVLCSLKKSPSKLAGHQQKLFCIDDHVGVAISGITADAKVLCEIMRNACLQHKFTYDTEKPAARLALLVADKCQNNTQRSGKRPYGVGLLIAACDASGPRLFENCPSGNYSEYNAIAFGARSQASKTYLERHFQTFPAASLDDLLLHAVKALKASMAADTELTAECLCVGIVGRGQPWRELNQDELQTLVDRLASAEDAGESAAMVVDNPEVLTMGKASKARKRRARRQDALKANAMDEDKPQKNKKGETSDGEEGEGGPSSHSVFKRHAAERKEVKHQIALLKQRRKKLRKKFPKEAAEKREINKKIKTLIKDITDKQQKELKELGIAKGAETNEFAGEDLDIDN</sequence>
<dbReference type="PANTHER" id="PTHR11599">
    <property type="entry name" value="PROTEASOME SUBUNIT ALPHA/BETA"/>
    <property type="match status" value="1"/>
</dbReference>
<keyword evidence="4 6" id="KW-0647">Proteasome</keyword>
<evidence type="ECO:0000256" key="4">
    <source>
        <dbReference type="ARBA" id="ARBA00022942"/>
    </source>
</evidence>
<keyword evidence="10" id="KW-1185">Reference proteome</keyword>
<dbReference type="GeneID" id="25270993"/>
<dbReference type="Proteomes" id="UP000018050">
    <property type="component" value="Unassembled WGS sequence"/>
</dbReference>
<comment type="similarity">
    <text evidence="6">Belongs to the peptidase T1A family.</text>
</comment>